<gene>
    <name evidence="7" type="ORF">CJ205_08385</name>
</gene>
<evidence type="ECO:0000256" key="3">
    <source>
        <dbReference type="ARBA" id="ARBA00023125"/>
    </source>
</evidence>
<evidence type="ECO:0000313" key="7">
    <source>
        <dbReference type="EMBL" id="PMC56700.1"/>
    </source>
</evidence>
<dbReference type="GO" id="GO:0000150">
    <property type="term" value="F:DNA strand exchange activity"/>
    <property type="evidence" value="ECO:0007669"/>
    <property type="project" value="InterPro"/>
</dbReference>
<evidence type="ECO:0000256" key="1">
    <source>
        <dbReference type="ARBA" id="ARBA00009913"/>
    </source>
</evidence>
<keyword evidence="4" id="KW-0233">DNA recombination</keyword>
<dbReference type="GO" id="GO:0003677">
    <property type="term" value="F:DNA binding"/>
    <property type="evidence" value="ECO:0007669"/>
    <property type="project" value="UniProtKB-KW"/>
</dbReference>
<dbReference type="Pfam" id="PF00239">
    <property type="entry name" value="Resolvase"/>
    <property type="match status" value="1"/>
</dbReference>
<feature type="active site" description="O-(5'-phospho-DNA)-serine intermediate" evidence="5">
    <location>
        <position position="14"/>
    </location>
</feature>
<dbReference type="PROSITE" id="PS51736">
    <property type="entry name" value="RECOMBINASES_3"/>
    <property type="match status" value="1"/>
</dbReference>
<dbReference type="Proteomes" id="UP000235682">
    <property type="component" value="Unassembled WGS sequence"/>
</dbReference>
<evidence type="ECO:0000256" key="2">
    <source>
        <dbReference type="ARBA" id="ARBA00022908"/>
    </source>
</evidence>
<reference evidence="7 8" key="1">
    <citation type="submission" date="2017-09" db="EMBL/GenBank/DDBJ databases">
        <title>Bacterial strain isolated from the female urinary microbiota.</title>
        <authorList>
            <person name="Thomas-White K."/>
            <person name="Kumar N."/>
            <person name="Forster S."/>
            <person name="Putonti C."/>
            <person name="Lawley T."/>
            <person name="Wolfe A.J."/>
        </authorList>
    </citation>
    <scope>NUCLEOTIDE SEQUENCE [LARGE SCALE GENOMIC DNA]</scope>
    <source>
        <strain evidence="7 8">UMB0852</strain>
    </source>
</reference>
<organism evidence="7 8">
    <name type="scientific">Dolosicoccus paucivorans</name>
    <dbReference type="NCBI Taxonomy" id="84521"/>
    <lineage>
        <taxon>Bacteria</taxon>
        <taxon>Bacillati</taxon>
        <taxon>Bacillota</taxon>
        <taxon>Bacilli</taxon>
        <taxon>Lactobacillales</taxon>
        <taxon>Aerococcaceae</taxon>
        <taxon>Dolosicoccus</taxon>
    </lineage>
</organism>
<dbReference type="AlphaFoldDB" id="A0A1G8PA50"/>
<accession>A0A1G8PA50</accession>
<dbReference type="Gene3D" id="3.40.50.1390">
    <property type="entry name" value="Resolvase, N-terminal catalytic domain"/>
    <property type="match status" value="1"/>
</dbReference>
<keyword evidence="3" id="KW-0238">DNA-binding</keyword>
<keyword evidence="2" id="KW-0229">DNA integration</keyword>
<feature type="domain" description="Resolvase/invertase-type recombinase catalytic" evidence="6">
    <location>
        <begin position="6"/>
        <end position="146"/>
    </location>
</feature>
<proteinExistence type="inferred from homology"/>
<dbReference type="CDD" id="cd03768">
    <property type="entry name" value="SR_ResInv"/>
    <property type="match status" value="1"/>
</dbReference>
<dbReference type="RefSeq" id="WP_068130408.1">
    <property type="nucleotide sequence ID" value="NZ_FNEL01000067.1"/>
</dbReference>
<dbReference type="EMBL" id="PNHE01000064">
    <property type="protein sequence ID" value="PMC56700.1"/>
    <property type="molecule type" value="Genomic_DNA"/>
</dbReference>
<evidence type="ECO:0000256" key="4">
    <source>
        <dbReference type="ARBA" id="ARBA00023172"/>
    </source>
</evidence>
<dbReference type="SUPFAM" id="SSF53041">
    <property type="entry name" value="Resolvase-like"/>
    <property type="match status" value="1"/>
</dbReference>
<evidence type="ECO:0000313" key="8">
    <source>
        <dbReference type="Proteomes" id="UP000235682"/>
    </source>
</evidence>
<sequence length="203" mass="23999">MNKEKHKIGYARISDKDQNFARQIESLNKAGCYKIYTDDLSGKDRNRPALKEMLSFIREGDIVVVSELDRLGRNNKELTRTLDEIRIKGATIEILDLPSLRGVEDDNLRQLLQNLIIELYKYQAEKEREAILERQRQGIEIAKKQGKYKGKPFKYSKDNPRLKHAFELFKQGLSDREVEEKTGINERTFRRYRQRAGIYRKDY</sequence>
<dbReference type="PROSITE" id="PS00398">
    <property type="entry name" value="RECOMBINASES_2"/>
    <property type="match status" value="1"/>
</dbReference>
<comment type="caution">
    <text evidence="7">The sequence shown here is derived from an EMBL/GenBank/DDBJ whole genome shotgun (WGS) entry which is preliminary data.</text>
</comment>
<dbReference type="STRING" id="84521.SAMN04487994_10673"/>
<dbReference type="PANTHER" id="PTHR30461:SF26">
    <property type="entry name" value="RESOLVASE HOMOLOG YNEB"/>
    <property type="match status" value="1"/>
</dbReference>
<comment type="similarity">
    <text evidence="1">Belongs to the site-specific recombinase resolvase family.</text>
</comment>
<name>A0A1G8PA50_9LACT</name>
<evidence type="ECO:0000259" key="6">
    <source>
        <dbReference type="PROSITE" id="PS51736"/>
    </source>
</evidence>
<dbReference type="InterPro" id="IPR050639">
    <property type="entry name" value="SSR_resolvase"/>
</dbReference>
<protein>
    <submittedName>
        <fullName evidence="7">Recombinase family protein</fullName>
    </submittedName>
</protein>
<keyword evidence="8" id="KW-1185">Reference proteome</keyword>
<dbReference type="SMART" id="SM00857">
    <property type="entry name" value="Resolvase"/>
    <property type="match status" value="1"/>
</dbReference>
<dbReference type="PANTHER" id="PTHR30461">
    <property type="entry name" value="DNA-INVERTASE FROM LAMBDOID PROPHAGE"/>
    <property type="match status" value="1"/>
</dbReference>
<dbReference type="InterPro" id="IPR006118">
    <property type="entry name" value="Recombinase_CS"/>
</dbReference>
<dbReference type="GO" id="GO:0015074">
    <property type="term" value="P:DNA integration"/>
    <property type="evidence" value="ECO:0007669"/>
    <property type="project" value="UniProtKB-KW"/>
</dbReference>
<evidence type="ECO:0000256" key="5">
    <source>
        <dbReference type="PIRSR" id="PIRSR606118-50"/>
    </source>
</evidence>
<dbReference type="InterPro" id="IPR036162">
    <property type="entry name" value="Resolvase-like_N_sf"/>
</dbReference>
<dbReference type="InterPro" id="IPR006119">
    <property type="entry name" value="Resolv_N"/>
</dbReference>
<dbReference type="OrthoDB" id="9797501at2"/>